<accession>A0AC34QKA1</accession>
<protein>
    <submittedName>
        <fullName evidence="2">Uncharacterized protein</fullName>
    </submittedName>
</protein>
<name>A0AC34QKA1_9BILA</name>
<dbReference type="WBParaSite" id="JU765_v2.g17073.t1">
    <property type="protein sequence ID" value="JU765_v2.g17073.t1"/>
    <property type="gene ID" value="JU765_v2.g17073"/>
</dbReference>
<proteinExistence type="predicted"/>
<dbReference type="Proteomes" id="UP000887576">
    <property type="component" value="Unplaced"/>
</dbReference>
<organism evidence="1 2">
    <name type="scientific">Panagrolaimus sp. JU765</name>
    <dbReference type="NCBI Taxonomy" id="591449"/>
    <lineage>
        <taxon>Eukaryota</taxon>
        <taxon>Metazoa</taxon>
        <taxon>Ecdysozoa</taxon>
        <taxon>Nematoda</taxon>
        <taxon>Chromadorea</taxon>
        <taxon>Rhabditida</taxon>
        <taxon>Tylenchina</taxon>
        <taxon>Panagrolaimomorpha</taxon>
        <taxon>Panagrolaimoidea</taxon>
        <taxon>Panagrolaimidae</taxon>
        <taxon>Panagrolaimus</taxon>
    </lineage>
</organism>
<evidence type="ECO:0000313" key="1">
    <source>
        <dbReference type="Proteomes" id="UP000887576"/>
    </source>
</evidence>
<evidence type="ECO:0000313" key="2">
    <source>
        <dbReference type="WBParaSite" id="JU765_v2.g17073.t1"/>
    </source>
</evidence>
<reference evidence="2" key="1">
    <citation type="submission" date="2022-11" db="UniProtKB">
        <authorList>
            <consortium name="WormBaseParasite"/>
        </authorList>
    </citation>
    <scope>IDENTIFICATION</scope>
</reference>
<sequence>MHHYFPPKNFTDRCWQPDMEIGTVPCTSACFTIVEEVYAHEPGHAVMRGCVDRLLLFGMDLDVKEAIISYEESCRTMDRQLLQLVPLHQDNPLVMVCTCVGKLCNKNNARNIVSSASTSGFNIILSAIVIIASNIALFLK</sequence>